<dbReference type="GO" id="GO:0003677">
    <property type="term" value="F:DNA binding"/>
    <property type="evidence" value="ECO:0007669"/>
    <property type="project" value="InterPro"/>
</dbReference>
<dbReference type="InterPro" id="IPR008906">
    <property type="entry name" value="HATC_C_dom"/>
</dbReference>
<organism evidence="3 4">
    <name type="scientific">Phoenix dactylifera</name>
    <name type="common">Date palm</name>
    <dbReference type="NCBI Taxonomy" id="42345"/>
    <lineage>
        <taxon>Eukaryota</taxon>
        <taxon>Viridiplantae</taxon>
        <taxon>Streptophyta</taxon>
        <taxon>Embryophyta</taxon>
        <taxon>Tracheophyta</taxon>
        <taxon>Spermatophyta</taxon>
        <taxon>Magnoliopsida</taxon>
        <taxon>Liliopsida</taxon>
        <taxon>Arecaceae</taxon>
        <taxon>Coryphoideae</taxon>
        <taxon>Phoeniceae</taxon>
        <taxon>Phoenix</taxon>
    </lineage>
</organism>
<dbReference type="RefSeq" id="XP_008775801.2">
    <property type="nucleotide sequence ID" value="XM_008777579.2"/>
</dbReference>
<dbReference type="OrthoDB" id="2610923at2759"/>
<keyword evidence="3" id="KW-1185">Reference proteome</keyword>
<reference evidence="4" key="2">
    <citation type="submission" date="2025-08" db="UniProtKB">
        <authorList>
            <consortium name="RefSeq"/>
        </authorList>
    </citation>
    <scope>IDENTIFICATION</scope>
    <source>
        <tissue evidence="4">Young leaves</tissue>
    </source>
</reference>
<dbReference type="PANTHER" id="PTHR23272">
    <property type="entry name" value="BED FINGER-RELATED"/>
    <property type="match status" value="1"/>
</dbReference>
<dbReference type="GO" id="GO:0046983">
    <property type="term" value="F:protein dimerization activity"/>
    <property type="evidence" value="ECO:0007669"/>
    <property type="project" value="InterPro"/>
</dbReference>
<dbReference type="PANTHER" id="PTHR23272:SF182">
    <property type="entry name" value="OS09G0381850 PROTEIN"/>
    <property type="match status" value="1"/>
</dbReference>
<accession>A0A8B7BFT6</accession>
<dbReference type="InterPro" id="IPR025525">
    <property type="entry name" value="hAT-like_transposase_RNase-H"/>
</dbReference>
<dbReference type="InterPro" id="IPR012337">
    <property type="entry name" value="RNaseH-like_sf"/>
</dbReference>
<dbReference type="Proteomes" id="UP000228380">
    <property type="component" value="Chromosome 14"/>
</dbReference>
<name>A0A8B7BFT6_PHODC</name>
<dbReference type="Pfam" id="PF14372">
    <property type="entry name" value="hAT-like_RNase-H"/>
    <property type="match status" value="1"/>
</dbReference>
<evidence type="ECO:0000259" key="1">
    <source>
        <dbReference type="Pfam" id="PF05699"/>
    </source>
</evidence>
<proteinExistence type="predicted"/>
<protein>
    <submittedName>
        <fullName evidence="4">Zinc finger BED domain-containing protein RICESLEEPER 2-like</fullName>
    </submittedName>
</protein>
<dbReference type="Pfam" id="PF05699">
    <property type="entry name" value="Dimer_Tnp_hAT"/>
    <property type="match status" value="1"/>
</dbReference>
<dbReference type="GeneID" id="103696065"/>
<feature type="domain" description="HAT C-terminal dimerisation" evidence="1">
    <location>
        <begin position="261"/>
        <end position="328"/>
    </location>
</feature>
<dbReference type="AlphaFoldDB" id="A0A8B7BFT6"/>
<feature type="domain" description="hAT-like transposase RNase-H fold" evidence="2">
    <location>
        <begin position="113"/>
        <end position="213"/>
    </location>
</feature>
<sequence length="331" mass="39377">MVQDGLAEIHDVIENIHESVKYLKMFPSRLHKFIEIVKQLKLSTSKILQLDVPTRWNSTYEMLESSLEFKPVFPMYKKRDSNYKWLPSEEDWIRATEVSKFLEVFNEVTEVFSGRQYPTSNLFLNEIWRVKEQLNDMSFDTRDFVMRMTRRLNEKFEKYWGDYNLLMAIEIVLDPRYKMQLIIFCFPKIYGEDVFQRHIDDVYEALDMLYKEYVSSHGQIDVDASNIPSSSSKLKRKRRANHAFHMWAEQHRNVIPSNKTELDIYLEEDIYKPSDEDYDKFNALNWWKANTLKFRTLSKMARDILSIPITTVASEAAFSAGGRVLDQYIAF</sequence>
<gene>
    <name evidence="4" type="primary">LOC103696065</name>
</gene>
<evidence type="ECO:0000313" key="3">
    <source>
        <dbReference type="Proteomes" id="UP000228380"/>
    </source>
</evidence>
<reference evidence="3" key="1">
    <citation type="journal article" date="2019" name="Nat. Commun.">
        <title>Genome-wide association mapping of date palm fruit traits.</title>
        <authorList>
            <person name="Hazzouri K.M."/>
            <person name="Gros-Balthazard M."/>
            <person name="Flowers J.M."/>
            <person name="Copetti D."/>
            <person name="Lemansour A."/>
            <person name="Lebrun M."/>
            <person name="Masmoudi K."/>
            <person name="Ferrand S."/>
            <person name="Dhar M.I."/>
            <person name="Fresquez Z.A."/>
            <person name="Rosas U."/>
            <person name="Zhang J."/>
            <person name="Talag J."/>
            <person name="Lee S."/>
            <person name="Kudrna D."/>
            <person name="Powell R.F."/>
            <person name="Leitch I.J."/>
            <person name="Krueger R.R."/>
            <person name="Wing R.A."/>
            <person name="Amiri K.M.A."/>
            <person name="Purugganan M.D."/>
        </authorList>
    </citation>
    <scope>NUCLEOTIDE SEQUENCE [LARGE SCALE GENOMIC DNA]</scope>
    <source>
        <strain evidence="3">cv. Khalas</strain>
    </source>
</reference>
<evidence type="ECO:0000259" key="2">
    <source>
        <dbReference type="Pfam" id="PF14372"/>
    </source>
</evidence>
<evidence type="ECO:0000313" key="4">
    <source>
        <dbReference type="RefSeq" id="XP_008775801.2"/>
    </source>
</evidence>
<dbReference type="SUPFAM" id="SSF53098">
    <property type="entry name" value="Ribonuclease H-like"/>
    <property type="match status" value="1"/>
</dbReference>
<dbReference type="KEGG" id="pda:103696065"/>